<dbReference type="EMBL" id="LSEF01000025">
    <property type="protein sequence ID" value="OAF19362.1"/>
    <property type="molecule type" value="Genomic_DNA"/>
</dbReference>
<proteinExistence type="predicted"/>
<name>A0A176ZHL9_9BRAD</name>
<reference evidence="1 2" key="1">
    <citation type="submission" date="2016-02" db="EMBL/GenBank/DDBJ databases">
        <title>Draft genome sequence of the strain BR 10247T Bradyrhizobium neotropicale isolated from nodules of Centrolobium paraense.</title>
        <authorList>
            <person name="Simoes-Araujo J.L."/>
            <person name="Barauna A.C."/>
            <person name="Silva K."/>
            <person name="Zilli J.E."/>
        </authorList>
    </citation>
    <scope>NUCLEOTIDE SEQUENCE [LARGE SCALE GENOMIC DNA]</scope>
    <source>
        <strain evidence="1 2">BR 10247</strain>
    </source>
</reference>
<evidence type="ECO:0000313" key="1">
    <source>
        <dbReference type="EMBL" id="OAF19362.1"/>
    </source>
</evidence>
<dbReference type="RefSeq" id="WP_063676882.1">
    <property type="nucleotide sequence ID" value="NZ_LSEF01000025.1"/>
</dbReference>
<dbReference type="AlphaFoldDB" id="A0A176ZHL9"/>
<evidence type="ECO:0000313" key="2">
    <source>
        <dbReference type="Proteomes" id="UP000077173"/>
    </source>
</evidence>
<sequence>MNSIGIPALLMPLAGLHLVLTHHELMGMIEFVHAFGSSYRLAASEPGASLFYGRFTFNFCRVVVACVRDSRSMKVCCSVAAWQHSNA</sequence>
<keyword evidence="2" id="KW-1185">Reference proteome</keyword>
<dbReference type="GeneID" id="32584420"/>
<gene>
    <name evidence="1" type="ORF">AXW67_36895</name>
</gene>
<organism evidence="1 2">
    <name type="scientific">Bradyrhizobium neotropicale</name>
    <dbReference type="NCBI Taxonomy" id="1497615"/>
    <lineage>
        <taxon>Bacteria</taxon>
        <taxon>Pseudomonadati</taxon>
        <taxon>Pseudomonadota</taxon>
        <taxon>Alphaproteobacteria</taxon>
        <taxon>Hyphomicrobiales</taxon>
        <taxon>Nitrobacteraceae</taxon>
        <taxon>Bradyrhizobium</taxon>
    </lineage>
</organism>
<protein>
    <submittedName>
        <fullName evidence="1">Uncharacterized protein</fullName>
    </submittedName>
</protein>
<comment type="caution">
    <text evidence="1">The sequence shown here is derived from an EMBL/GenBank/DDBJ whole genome shotgun (WGS) entry which is preliminary data.</text>
</comment>
<accession>A0A176ZHL9</accession>
<dbReference type="Proteomes" id="UP000077173">
    <property type="component" value="Unassembled WGS sequence"/>
</dbReference>